<evidence type="ECO:0000313" key="2">
    <source>
        <dbReference type="EMBL" id="GMH60079.1"/>
    </source>
</evidence>
<dbReference type="GO" id="GO:0005759">
    <property type="term" value="C:mitochondrial matrix"/>
    <property type="evidence" value="ECO:0007669"/>
    <property type="project" value="TreeGrafter"/>
</dbReference>
<gene>
    <name evidence="2" type="ORF">TL16_g02965</name>
</gene>
<dbReference type="GO" id="GO:0035770">
    <property type="term" value="C:ribonucleoprotein granule"/>
    <property type="evidence" value="ECO:0007669"/>
    <property type="project" value="TreeGrafter"/>
</dbReference>
<feature type="region of interest" description="Disordered" evidence="1">
    <location>
        <begin position="677"/>
        <end position="712"/>
    </location>
</feature>
<dbReference type="GO" id="GO:0044528">
    <property type="term" value="P:regulation of mitochondrial mRNA stability"/>
    <property type="evidence" value="ECO:0007669"/>
    <property type="project" value="TreeGrafter"/>
</dbReference>
<dbReference type="Proteomes" id="UP001162640">
    <property type="component" value="Unassembled WGS sequence"/>
</dbReference>
<evidence type="ECO:0000313" key="3">
    <source>
        <dbReference type="Proteomes" id="UP001162640"/>
    </source>
</evidence>
<accession>A0A9W7DXG5</accession>
<dbReference type="AlphaFoldDB" id="A0A9W7DXG5"/>
<name>A0A9W7DXG5_9STRA</name>
<sequence>MDQTKGPLGVPQSVIDSKTRTRQIITFHQNKDLEGLLNYINTTAKTFDSINHATAFNRLSKFKSDLKPIKFDPRFQTLLSNLESTITSHPTQIDVRCVANVAHALSVLNIESSQFNYMLKSRSKEIIREGNSQAIANVAYSLGKMKGGEEFFRKMDEGEGGEKVLEGKAQEISNTIWASAKVGWKMSRFISGMGGVVGKIVEGHPQAIANVTWGLATVGCSGEEEVVKELTREFEDEAVVERQGSPQAIANTLWGFTTMNVDVPLLRRVVCRDDVATKIFNHNNPNTTQNMSNIVWCLAKAAELFSSNGSEEKWREGVVDKFSEAGVVRQLVTLGKPQEISSIVWALTAMKCELSSELVKGINRKEVVERIAKDGSSQCVTNILWCLSKGGLSCKLSDAIDNEESVKRFLDGTAGNPQNIAIALWSLANMKRYGHKLLEMVDEQEVVDRFLEGSVGRDVSNAVWGLGVLRSYRPNLLESIGANVERFTKDANPQVLSNIVHGYAKLGVFDERVFGAVGDEAAKVAKDGQMHEITNIIWAFAVAGMVRANEGRILELWEEAWRRVEGEGSEVELIQLENARLLAKECEGVELEIGGGEGMRERVERAIERQWEEGGEKEGGRGGMFEENVVKDLEAFGFGSFEREASPWAGDGDAKEGGLFPIDVAWKEERVALELDGPTHFLTGGGKEGRTDQGQESVAEGAGVDGREARMV</sequence>
<comment type="caution">
    <text evidence="2">The sequence shown here is derived from an EMBL/GenBank/DDBJ whole genome shotgun (WGS) entry which is preliminary data.</text>
</comment>
<organism evidence="2 3">
    <name type="scientific">Triparma laevis f. inornata</name>
    <dbReference type="NCBI Taxonomy" id="1714386"/>
    <lineage>
        <taxon>Eukaryota</taxon>
        <taxon>Sar</taxon>
        <taxon>Stramenopiles</taxon>
        <taxon>Ochrophyta</taxon>
        <taxon>Bolidophyceae</taxon>
        <taxon>Parmales</taxon>
        <taxon>Triparmaceae</taxon>
        <taxon>Triparma</taxon>
    </lineage>
</organism>
<dbReference type="PANTHER" id="PTHR21228:SF40">
    <property type="entry name" value="LD45607P"/>
    <property type="match status" value="1"/>
</dbReference>
<dbReference type="InterPro" id="IPR050870">
    <property type="entry name" value="FAST_kinase"/>
</dbReference>
<dbReference type="PANTHER" id="PTHR21228">
    <property type="entry name" value="FAST LEU-RICH DOMAIN-CONTAINING"/>
    <property type="match status" value="1"/>
</dbReference>
<dbReference type="GO" id="GO:0000963">
    <property type="term" value="P:mitochondrial RNA processing"/>
    <property type="evidence" value="ECO:0007669"/>
    <property type="project" value="TreeGrafter"/>
</dbReference>
<proteinExistence type="predicted"/>
<evidence type="ECO:0000256" key="1">
    <source>
        <dbReference type="SAM" id="MobiDB-lite"/>
    </source>
</evidence>
<reference evidence="3" key="1">
    <citation type="journal article" date="2023" name="Commun. Biol.">
        <title>Genome analysis of Parmales, the sister group of diatoms, reveals the evolutionary specialization of diatoms from phago-mixotrophs to photoautotrophs.</title>
        <authorList>
            <person name="Ban H."/>
            <person name="Sato S."/>
            <person name="Yoshikawa S."/>
            <person name="Yamada K."/>
            <person name="Nakamura Y."/>
            <person name="Ichinomiya M."/>
            <person name="Sato N."/>
            <person name="Blanc-Mathieu R."/>
            <person name="Endo H."/>
            <person name="Kuwata A."/>
            <person name="Ogata H."/>
        </authorList>
    </citation>
    <scope>NUCLEOTIDE SEQUENCE [LARGE SCALE GENOMIC DNA]</scope>
</reference>
<dbReference type="EMBL" id="BLQM01000076">
    <property type="protein sequence ID" value="GMH60079.1"/>
    <property type="molecule type" value="Genomic_DNA"/>
</dbReference>
<dbReference type="GO" id="GO:0003723">
    <property type="term" value="F:RNA binding"/>
    <property type="evidence" value="ECO:0007669"/>
    <property type="project" value="TreeGrafter"/>
</dbReference>
<protein>
    <submittedName>
        <fullName evidence="2">Uncharacterized protein</fullName>
    </submittedName>
</protein>